<feature type="domain" description="Helicase ATP-binding" evidence="4">
    <location>
        <begin position="109"/>
        <end position="387"/>
    </location>
</feature>
<dbReference type="EMBL" id="JARXVC010000006">
    <property type="protein sequence ID" value="MDH6281547.1"/>
    <property type="molecule type" value="Genomic_DNA"/>
</dbReference>
<keyword evidence="3" id="KW-0067">ATP-binding</keyword>
<dbReference type="SUPFAM" id="SSF52540">
    <property type="entry name" value="P-loop containing nucleoside triphosphate hydrolases"/>
    <property type="match status" value="2"/>
</dbReference>
<dbReference type="Pfam" id="PF00270">
    <property type="entry name" value="DEAD"/>
    <property type="match status" value="1"/>
</dbReference>
<dbReference type="Gene3D" id="3.40.50.300">
    <property type="entry name" value="P-loop containing nucleotide triphosphate hydrolases"/>
    <property type="match status" value="2"/>
</dbReference>
<evidence type="ECO:0000313" key="6">
    <source>
        <dbReference type="EMBL" id="MDH6281547.1"/>
    </source>
</evidence>
<evidence type="ECO:0000256" key="1">
    <source>
        <dbReference type="ARBA" id="ARBA00022741"/>
    </source>
</evidence>
<dbReference type="SMART" id="SM00490">
    <property type="entry name" value="HELICc"/>
    <property type="match status" value="1"/>
</dbReference>
<evidence type="ECO:0000256" key="3">
    <source>
        <dbReference type="ARBA" id="ARBA00022840"/>
    </source>
</evidence>
<organism evidence="6 7">
    <name type="scientific">Prescottella agglutinans</name>
    <dbReference type="NCBI Taxonomy" id="1644129"/>
    <lineage>
        <taxon>Bacteria</taxon>
        <taxon>Bacillati</taxon>
        <taxon>Actinomycetota</taxon>
        <taxon>Actinomycetes</taxon>
        <taxon>Mycobacteriales</taxon>
        <taxon>Nocardiaceae</taxon>
        <taxon>Prescottella</taxon>
    </lineage>
</organism>
<keyword evidence="7" id="KW-1185">Reference proteome</keyword>
<name>A0ABT6MB79_9NOCA</name>
<dbReference type="PANTHER" id="PTHR47957:SF3">
    <property type="entry name" value="ATP-DEPENDENT HELICASE HRQ1"/>
    <property type="match status" value="1"/>
</dbReference>
<evidence type="ECO:0000259" key="5">
    <source>
        <dbReference type="PROSITE" id="PS51193"/>
    </source>
</evidence>
<evidence type="ECO:0000256" key="2">
    <source>
        <dbReference type="ARBA" id="ARBA00022801"/>
    </source>
</evidence>
<dbReference type="GO" id="GO:0004386">
    <property type="term" value="F:helicase activity"/>
    <property type="evidence" value="ECO:0007669"/>
    <property type="project" value="UniProtKB-KW"/>
</dbReference>
<keyword evidence="2" id="KW-0378">Hydrolase</keyword>
<dbReference type="PROSITE" id="PS51192">
    <property type="entry name" value="HELICASE_ATP_BIND_1"/>
    <property type="match status" value="1"/>
</dbReference>
<accession>A0ABT6MB79</accession>
<feature type="domain" description="Helicase ATP-binding" evidence="5">
    <location>
        <begin position="84"/>
        <end position="374"/>
    </location>
</feature>
<dbReference type="SMART" id="SM00487">
    <property type="entry name" value="DEXDc"/>
    <property type="match status" value="1"/>
</dbReference>
<sequence length="1753" mass="191640">MNPITPVTLADGLRETYLRYFDTAFWLNDDDIMAERRELLGMPGALLGKVMIEPVMPYPNTARLDDVAATARIPESVARRVATALFPGAPADEIALREHQANSIVHHFLEGSSKGRNVVVTSGTGSGKTESFLLPVLLRLVRESSAWKPQTSSTPWWNQANPTWSPLRAGENRSPAVRSLILYPTNALVEDQMTRLRRAVRQLREDDPFHQIWFGRYTGNTIGTGQKSKQNVAEVAQELRTYAQEYDLLVEAQRQGRSDVDLSQFPDPRSGEMLTRWDMIAHAPDILVTNYSMLNTMMMRHREEEIFAQTAAWLAQSSSNTFTVVVDELHLYRGTQGSEVAMILRALLRRLGIAADSPQLRIIATSASLTDTDAGRDYLEEFFGVDPESFTIQPGQQIDIAPPDSVDPAALMAGSIDTGDLTHAIAAACRDDAENRIRAHSLESISARLFPSDPDGQLISTALEQLANADLSTARRTPIPIRAHVFVRVPRGMWACTNPKCSGVPDGSEDRKIGRLFSTPLGACSDCGARVLELLYCYECGDISLGGYIIEAQGPDTLLSPTPLDETQSAKPVFLRPAKQFFWYRPGTIGSYDTWTTDNIKLAFAPVSWNPALGVASSGGEPTGVRLIVTKDSPEDRVPALPDRCPSCSYKPGGRAPKGAFRAGQVTSAIRAHTSGAAAATQLYLSQLIRALDEGQVAENGSNSKTIVFTDSRDDAARTAAGVARNHHRDLIRQVLRQELAEGADPLAALDAIVADPSKLQSNQELVSGAMARMKQKAGLPLSADEQASLNQALAQLSSIPTVAFSDMCERITGVLVGLGANPGGTDPWNQHLEDYLGGETPWYRAFRPPQPGLWAEPPITMGQEKLKSALRSAVVDATFDRARRDLESVGIARIDVDGWSPVPGPLGKEQQGQLLNTVLRILGLMGRTEGSSRGGVEATALAPAPIRKYLTAVAKTANCDEDQLNNQLVALMGDQAVSRAVSGWLLKTTSADSTLRFHPPGESEWRCTRCNFVHLQPSIGVCANRQCFASSLDEQPVPDGTDDYYSWLAHRDPRRLSIAELTGQTKPLAVQRDRQRWFKGAFTQSENRLADELDVLSVTTTMEVGVDIGSLRSTLMANMPPQRFNYQQRVGRAGRAGQALSFAVTICRDRSHDEYYFNRPDRITGDVPPQPFLDLARTRIVQRVVNSECLFEAFAAQSPPPAWTPNSNHGTFGQLEEWTLFRDSVADWLRTSPAVDSIVARLTAHTPLADPDRVAILHFARSTLVGRIDEVVAAEKGSADTELSVALARHGVIPMFGFPTRVRNLWSKPVNNRTEMERFAVSDRALELAVRNFAPGAEVVKDGIVHTANGFAAYVVRGTRADAVDPIGNARPVSTCDKCDQTTLSDARTCAACGSPMTRMNLYEPRGFRTTYSPRAFNDDQEVLSTTSSPALIPGSSPTSSALLKNLKLDLYEQAQLVTLNDNFGRGYSFRTLGDRSVVADTPQTAMATMNTIGEVRVTDAILVTPGPLDIGSGTVALYDLPSGKAAYTSFAEVLRRAAQVLLDLDPVEIAAGLVPMRLPTIGKNGHNSIQVGAGVFLADTAENGAGYALELGEPNVFRDLLFDALSELRTAWEDPIHANNCDTSCPDCLRSYSNARRHSLLDWRLALDMLELATGEELTTSRSMPKGAAWIDAAAEAFPGTSAHSIEGVPALVRGQKCVLLMHPTWRREDDYFVASQEQSLIVAQQRYQSVSFHDIREFRRNPISAWRYIS</sequence>
<dbReference type="InterPro" id="IPR014001">
    <property type="entry name" value="Helicase_ATP-bd"/>
</dbReference>
<keyword evidence="1" id="KW-0547">Nucleotide-binding</keyword>
<dbReference type="InterPro" id="IPR011545">
    <property type="entry name" value="DEAD/DEAH_box_helicase_dom"/>
</dbReference>
<protein>
    <submittedName>
        <fullName evidence="6">DEAD/DEAH box helicase domain-containing protein</fullName>
    </submittedName>
</protein>
<comment type="caution">
    <text evidence="6">The sequence shown here is derived from an EMBL/GenBank/DDBJ whole genome shotgun (WGS) entry which is preliminary data.</text>
</comment>
<dbReference type="PROSITE" id="PS51193">
    <property type="entry name" value="HELICASE_ATP_BIND_2"/>
    <property type="match status" value="1"/>
</dbReference>
<evidence type="ECO:0000313" key="7">
    <source>
        <dbReference type="Proteomes" id="UP001160334"/>
    </source>
</evidence>
<gene>
    <name evidence="6" type="ORF">M2280_002768</name>
</gene>
<reference evidence="6 7" key="1">
    <citation type="submission" date="2023-04" db="EMBL/GenBank/DDBJ databases">
        <title>Forest soil microbial communities from Buena Vista Peninsula, Colon Province, Panama.</title>
        <authorList>
            <person name="Bouskill N."/>
        </authorList>
    </citation>
    <scope>NUCLEOTIDE SEQUENCE [LARGE SCALE GENOMIC DNA]</scope>
    <source>
        <strain evidence="6 7">CFH S0262</strain>
    </source>
</reference>
<dbReference type="InterPro" id="IPR001650">
    <property type="entry name" value="Helicase_C-like"/>
</dbReference>
<dbReference type="PANTHER" id="PTHR47957">
    <property type="entry name" value="ATP-DEPENDENT HELICASE HRQ1"/>
    <property type="match status" value="1"/>
</dbReference>
<dbReference type="Pfam" id="PF00271">
    <property type="entry name" value="Helicase_C"/>
    <property type="match status" value="1"/>
</dbReference>
<dbReference type="RefSeq" id="WP_280760875.1">
    <property type="nucleotide sequence ID" value="NZ_JARXVC010000006.1"/>
</dbReference>
<dbReference type="InterPro" id="IPR027417">
    <property type="entry name" value="P-loop_NTPase"/>
</dbReference>
<dbReference type="Proteomes" id="UP001160334">
    <property type="component" value="Unassembled WGS sequence"/>
</dbReference>
<evidence type="ECO:0000259" key="4">
    <source>
        <dbReference type="PROSITE" id="PS51192"/>
    </source>
</evidence>
<proteinExistence type="predicted"/>
<dbReference type="InterPro" id="IPR014013">
    <property type="entry name" value="Helic_SF1/SF2_ATP-bd_DinG/Rad3"/>
</dbReference>
<keyword evidence="6" id="KW-0347">Helicase</keyword>